<protein>
    <submittedName>
        <fullName evidence="1">Uncharacterized protein</fullName>
    </submittedName>
</protein>
<evidence type="ECO:0000313" key="1">
    <source>
        <dbReference type="EMBL" id="OZG07582.1"/>
    </source>
</evidence>
<name>A0A261BB66_CAERE</name>
<keyword evidence="2" id="KW-1185">Reference proteome</keyword>
<sequence>MSEDDSPKRMPVRVRSTFELANPIRELPPDPDAVAISPNTRREREKAMDDLLKNAKCEEGTSMDSIATYIPSKATLKRREEEAARAQAAAEQADGKAISARKQTKIAELEAKIVNLKRDSFDENMIEGKAIEKLSITRPTSVFAQGEDGSQPSAPAGPPLQNRASLSSSDSITIVSSPTIGALVAAPPAMGALMGAPPGVGAMVVAALQPAQGSLMSSGDVDDISLSEDFQIVHDEFKQAEAVDKSTKKRH</sequence>
<dbReference type="HOGENOM" id="CLU_1157278_0_0_1"/>
<reference evidence="1" key="1">
    <citation type="submission" date="2017-08" db="EMBL/GenBank/DDBJ databases">
        <authorList>
            <person name="de Groot N.N."/>
        </authorList>
    </citation>
    <scope>NUCLEOTIDE SEQUENCE [LARGE SCALE GENOMIC DNA]</scope>
    <source>
        <strain evidence="1">PX439</strain>
    </source>
</reference>
<organism evidence="1 2">
    <name type="scientific">Caenorhabditis remanei</name>
    <name type="common">Caenorhabditis vulgaris</name>
    <dbReference type="NCBI Taxonomy" id="31234"/>
    <lineage>
        <taxon>Eukaryota</taxon>
        <taxon>Metazoa</taxon>
        <taxon>Ecdysozoa</taxon>
        <taxon>Nematoda</taxon>
        <taxon>Chromadorea</taxon>
        <taxon>Rhabditida</taxon>
        <taxon>Rhabditina</taxon>
        <taxon>Rhabditomorpha</taxon>
        <taxon>Rhabditoidea</taxon>
        <taxon>Rhabditidae</taxon>
        <taxon>Peloderinae</taxon>
        <taxon>Caenorhabditis</taxon>
    </lineage>
</organism>
<dbReference type="CTD" id="9824732"/>
<dbReference type="Proteomes" id="UP000216624">
    <property type="component" value="Unassembled WGS sequence"/>
</dbReference>
<evidence type="ECO:0000313" key="2">
    <source>
        <dbReference type="Proteomes" id="UP000216624"/>
    </source>
</evidence>
<dbReference type="OrthoDB" id="5861853at2759"/>
<accession>A0A261BB66</accession>
<proteinExistence type="predicted"/>
<feature type="non-terminal residue" evidence="1">
    <location>
        <position position="1"/>
    </location>
</feature>
<comment type="caution">
    <text evidence="1">The sequence shown here is derived from an EMBL/GenBank/DDBJ whole genome shotgun (WGS) entry which is preliminary data.</text>
</comment>
<dbReference type="STRING" id="31234.E3LE67"/>
<dbReference type="eggNOG" id="ENOG502TGVI">
    <property type="taxonomic scope" value="Eukaryota"/>
</dbReference>
<dbReference type="EMBL" id="NMWX01000001">
    <property type="protein sequence ID" value="OZG07582.1"/>
    <property type="molecule type" value="Genomic_DNA"/>
</dbReference>
<dbReference type="OMA" id="MDSIATY"/>
<gene>
    <name evidence="1" type="ORF">FL82_01147</name>
</gene>
<dbReference type="KEGG" id="crq:GCK72_024366"/>